<dbReference type="CDD" id="cd00077">
    <property type="entry name" value="HDc"/>
    <property type="match status" value="1"/>
</dbReference>
<dbReference type="AlphaFoldDB" id="A0A1I7TL06"/>
<name>A0A1I7TL06_9PELO</name>
<evidence type="ECO:0000259" key="13">
    <source>
        <dbReference type="PROSITE" id="PS51831"/>
    </source>
</evidence>
<evidence type="ECO:0000256" key="12">
    <source>
        <dbReference type="SAM" id="Coils"/>
    </source>
</evidence>
<evidence type="ECO:0000256" key="4">
    <source>
        <dbReference type="ARBA" id="ARBA00023211"/>
    </source>
</evidence>
<dbReference type="PANTHER" id="PTHR46246:SF1">
    <property type="entry name" value="GUANOSINE-3',5'-BIS(DIPHOSPHATE) 3'-PYROPHOSPHOHYDROLASE MESH1"/>
    <property type="match status" value="1"/>
</dbReference>
<evidence type="ECO:0000256" key="11">
    <source>
        <dbReference type="ARBA" id="ARBA00047968"/>
    </source>
</evidence>
<accession>A0A1I7TL06</accession>
<dbReference type="STRING" id="1561998.A0A1I7TL06"/>
<evidence type="ECO:0000256" key="7">
    <source>
        <dbReference type="ARBA" id="ARBA00038354"/>
    </source>
</evidence>
<feature type="domain" description="HD" evidence="13">
    <location>
        <begin position="90"/>
        <end position="185"/>
    </location>
</feature>
<dbReference type="FunFam" id="1.10.3210.10:FF:000012">
    <property type="entry name" value="HD domain containing 3"/>
    <property type="match status" value="1"/>
</dbReference>
<sequence length="235" mass="27424">MVDKKHEEKLVEFEGMYPELEKPKGGDLEKTEKDLDKKLRIFDDEDDLKKPEKPLQQTTELTDWNLVLKATDFAARRHRHQKRKDNATPYINHPIGVMYILTNEAKVYDPVTLAAAALHDVVEDTKTTLEEIQKEFGDEVLEVVKECTDDKALAKAERKKLQIENYGKHSHRAKLVHLADKLYNLRDLERKSPIGWDKKRVTEYFKWSREVIGQMKGTNESLEYALDDVINRHLA</sequence>
<dbReference type="GO" id="GO:0008893">
    <property type="term" value="F:guanosine-3',5'-bis(diphosphate) 3'-diphosphatase activity"/>
    <property type="evidence" value="ECO:0007669"/>
    <property type="project" value="UniProtKB-EC"/>
</dbReference>
<comment type="function">
    <text evidence="6">ppGpp hydrolyzing enzyme involved in starvation response.</text>
</comment>
<reference evidence="15" key="1">
    <citation type="submission" date="2016-11" db="UniProtKB">
        <authorList>
            <consortium name="WormBaseParasite"/>
        </authorList>
    </citation>
    <scope>IDENTIFICATION</scope>
</reference>
<comment type="cofactor">
    <cofactor evidence="1">
        <name>Mn(2+)</name>
        <dbReference type="ChEBI" id="CHEBI:29035"/>
    </cofactor>
</comment>
<dbReference type="PROSITE" id="PS51831">
    <property type="entry name" value="HD"/>
    <property type="match status" value="1"/>
</dbReference>
<dbReference type="EC" id="3.1.7.2" evidence="5"/>
<keyword evidence="12" id="KW-0175">Coiled coil</keyword>
<dbReference type="InterPro" id="IPR003607">
    <property type="entry name" value="HD/PDEase_dom"/>
</dbReference>
<dbReference type="eggNOG" id="KOG1157">
    <property type="taxonomic scope" value="Eukaryota"/>
</dbReference>
<dbReference type="SUPFAM" id="SSF109604">
    <property type="entry name" value="HD-domain/PDEase-like"/>
    <property type="match status" value="1"/>
</dbReference>
<dbReference type="SMART" id="SM00471">
    <property type="entry name" value="HDc"/>
    <property type="match status" value="1"/>
</dbReference>
<keyword evidence="3" id="KW-0378">Hydrolase</keyword>
<comment type="catalytic activity">
    <reaction evidence="11">
        <text>guanosine 3',5'-bis(diphosphate) + H2O = GDP + diphosphate + H(+)</text>
        <dbReference type="Rhea" id="RHEA:14253"/>
        <dbReference type="ChEBI" id="CHEBI:15377"/>
        <dbReference type="ChEBI" id="CHEBI:15378"/>
        <dbReference type="ChEBI" id="CHEBI:33019"/>
        <dbReference type="ChEBI" id="CHEBI:58189"/>
        <dbReference type="ChEBI" id="CHEBI:77828"/>
        <dbReference type="EC" id="3.1.7.2"/>
    </reaction>
</comment>
<evidence type="ECO:0000256" key="10">
    <source>
        <dbReference type="ARBA" id="ARBA00041770"/>
    </source>
</evidence>
<dbReference type="Proteomes" id="UP000095282">
    <property type="component" value="Unplaced"/>
</dbReference>
<evidence type="ECO:0000256" key="5">
    <source>
        <dbReference type="ARBA" id="ARBA00024387"/>
    </source>
</evidence>
<comment type="similarity">
    <text evidence="7">Belongs to the MESH1 family.</text>
</comment>
<evidence type="ECO:0000256" key="6">
    <source>
        <dbReference type="ARBA" id="ARBA00037781"/>
    </source>
</evidence>
<dbReference type="PANTHER" id="PTHR46246">
    <property type="entry name" value="GUANOSINE-3',5'-BIS(DIPHOSPHATE) 3'-PYROPHOSPHOHYDROLASE MESH1"/>
    <property type="match status" value="1"/>
</dbReference>
<evidence type="ECO:0000256" key="3">
    <source>
        <dbReference type="ARBA" id="ARBA00022801"/>
    </source>
</evidence>
<dbReference type="InterPro" id="IPR006674">
    <property type="entry name" value="HD_domain"/>
</dbReference>
<feature type="coiled-coil region" evidence="12">
    <location>
        <begin position="115"/>
        <end position="164"/>
    </location>
</feature>
<dbReference type="GO" id="GO:0046872">
    <property type="term" value="F:metal ion binding"/>
    <property type="evidence" value="ECO:0007669"/>
    <property type="project" value="UniProtKB-KW"/>
</dbReference>
<keyword evidence="2" id="KW-0479">Metal-binding</keyword>
<evidence type="ECO:0000256" key="8">
    <source>
        <dbReference type="ARBA" id="ARBA00040793"/>
    </source>
</evidence>
<dbReference type="InterPro" id="IPR052194">
    <property type="entry name" value="MESH1"/>
</dbReference>
<evidence type="ECO:0000313" key="15">
    <source>
        <dbReference type="WBParaSite" id="Csp11.Scaffold628.g6959.t1"/>
    </source>
</evidence>
<evidence type="ECO:0000256" key="9">
    <source>
        <dbReference type="ARBA" id="ARBA00041464"/>
    </source>
</evidence>
<evidence type="ECO:0000256" key="1">
    <source>
        <dbReference type="ARBA" id="ARBA00001936"/>
    </source>
</evidence>
<keyword evidence="14" id="KW-1185">Reference proteome</keyword>
<proteinExistence type="inferred from homology"/>
<dbReference type="Pfam" id="PF13328">
    <property type="entry name" value="HD_4"/>
    <property type="match status" value="1"/>
</dbReference>
<dbReference type="Gene3D" id="1.10.3210.10">
    <property type="entry name" value="Hypothetical protein af1432"/>
    <property type="match status" value="1"/>
</dbReference>
<evidence type="ECO:0000313" key="14">
    <source>
        <dbReference type="Proteomes" id="UP000095282"/>
    </source>
</evidence>
<keyword evidence="4" id="KW-0464">Manganese</keyword>
<evidence type="ECO:0000256" key="2">
    <source>
        <dbReference type="ARBA" id="ARBA00022723"/>
    </source>
</evidence>
<organism evidence="14 15">
    <name type="scientific">Caenorhabditis tropicalis</name>
    <dbReference type="NCBI Taxonomy" id="1561998"/>
    <lineage>
        <taxon>Eukaryota</taxon>
        <taxon>Metazoa</taxon>
        <taxon>Ecdysozoa</taxon>
        <taxon>Nematoda</taxon>
        <taxon>Chromadorea</taxon>
        <taxon>Rhabditida</taxon>
        <taxon>Rhabditina</taxon>
        <taxon>Rhabditomorpha</taxon>
        <taxon>Rhabditoidea</taxon>
        <taxon>Rhabditidae</taxon>
        <taxon>Peloderinae</taxon>
        <taxon>Caenorhabditis</taxon>
    </lineage>
</organism>
<protein>
    <recommendedName>
        <fullName evidence="8">Guanosine-3',5'-bis(diphosphate) 3'-pyrophosphohydrolase MESH1</fullName>
        <ecNumber evidence="5">3.1.7.2</ecNumber>
    </recommendedName>
    <alternativeName>
        <fullName evidence="9">Metazoan SpoT homolog 1</fullName>
    </alternativeName>
    <alternativeName>
        <fullName evidence="10">Penta-phosphate guanosine-3'-pyrophosphohydrolase</fullName>
    </alternativeName>
</protein>
<dbReference type="WBParaSite" id="Csp11.Scaffold628.g6959.t1">
    <property type="protein sequence ID" value="Csp11.Scaffold628.g6959.t1"/>
    <property type="gene ID" value="Csp11.Scaffold628.g6959"/>
</dbReference>